<protein>
    <submittedName>
        <fullName evidence="1">Uncharacterized protein</fullName>
    </submittedName>
</protein>
<dbReference type="RefSeq" id="WP_254417419.1">
    <property type="nucleotide sequence ID" value="NZ_BAAAJB010000011.1"/>
</dbReference>
<evidence type="ECO:0000313" key="2">
    <source>
        <dbReference type="Proteomes" id="UP001055940"/>
    </source>
</evidence>
<sequence>MPILTEINNENPLHIVSAKTFMRRAEQVAADAKHLADRARIDYVRLMLAHAFPSYETAVFRRAWDENDPTLLRIESSTAPSIATDGDDSDLSTNQRDAIFDAEHRVSLVHAGIDDNLAAHLDENEHSHGEWIEHALPLHPCH</sequence>
<name>A0ABY5D0X7_9ACTN</name>
<dbReference type="Proteomes" id="UP001055940">
    <property type="component" value="Chromosome"/>
</dbReference>
<accession>A0ABY5D0X7</accession>
<keyword evidence="2" id="KW-1185">Reference proteome</keyword>
<dbReference type="EMBL" id="CP099837">
    <property type="protein sequence ID" value="USY17929.1"/>
    <property type="molecule type" value="Genomic_DNA"/>
</dbReference>
<organism evidence="1 2">
    <name type="scientific">Nocardiopsis exhalans</name>
    <dbReference type="NCBI Taxonomy" id="163604"/>
    <lineage>
        <taxon>Bacteria</taxon>
        <taxon>Bacillati</taxon>
        <taxon>Actinomycetota</taxon>
        <taxon>Actinomycetes</taxon>
        <taxon>Streptosporangiales</taxon>
        <taxon>Nocardiopsidaceae</taxon>
        <taxon>Nocardiopsis</taxon>
    </lineage>
</organism>
<reference evidence="1" key="1">
    <citation type="submission" date="2022-06" db="EMBL/GenBank/DDBJ databases">
        <authorList>
            <person name="Ping M."/>
        </authorList>
    </citation>
    <scope>NUCLEOTIDE SEQUENCE</scope>
    <source>
        <strain evidence="1">JCM11759T</strain>
    </source>
</reference>
<gene>
    <name evidence="1" type="ORF">NE857_21680</name>
</gene>
<proteinExistence type="predicted"/>
<evidence type="ECO:0000313" key="1">
    <source>
        <dbReference type="EMBL" id="USY17929.1"/>
    </source>
</evidence>